<evidence type="ECO:0000313" key="4">
    <source>
        <dbReference type="Proteomes" id="UP000072904"/>
    </source>
</evidence>
<name>A0A078K938_PLAYE</name>
<dbReference type="KEGG" id="pyo:PY17X_1127300"/>
<reference evidence="2" key="4">
    <citation type="submission" date="2019-05" db="EMBL/GenBank/DDBJ databases">
        <authorList>
            <consortium name="Pathogen Informatics"/>
        </authorList>
    </citation>
    <scope>NUCLEOTIDE SEQUENCE</scope>
    <source>
        <strain evidence="2">17X</strain>
    </source>
</reference>
<sequence>MEKDANCQTDTSDISEEIHISDKLNSILVSYAKNVILFNPGKDCNDDDTIKKNIYMWSKEYFKKLYEENKDDQISLNSNSNGDAFDTSIEGNQIKDKIKKEMEKVTFHVNN</sequence>
<reference evidence="1" key="2">
    <citation type="submission" date="2014-05" db="EMBL/GenBank/DDBJ databases">
        <authorList>
            <person name="Aslett A.Martin."/>
            <person name="De Silva Nishadi"/>
        </authorList>
    </citation>
    <scope>NUCLEOTIDE SEQUENCE</scope>
    <source>
        <strain evidence="1">YM</strain>
    </source>
</reference>
<dbReference type="OrthoDB" id="10067602at2759"/>
<dbReference type="VEuPathDB" id="PlasmoDB:PY17X_1127300"/>
<accession>A0A078K938</accession>
<dbReference type="EMBL" id="LM993665">
    <property type="protein sequence ID" value="VTZ79545.1"/>
    <property type="molecule type" value="Genomic_DNA"/>
</dbReference>
<dbReference type="Proteomes" id="UP000072904">
    <property type="component" value="Chromosome 11"/>
</dbReference>
<dbReference type="Proteomes" id="UP000072874">
    <property type="component" value="Chromosome 11"/>
</dbReference>
<protein>
    <submittedName>
        <fullName evidence="1">Uncharacterized protein</fullName>
    </submittedName>
</protein>
<dbReference type="VEuPathDB" id="PlasmoDB:Py17XNL_001105667"/>
<evidence type="ECO:0000313" key="2">
    <source>
        <dbReference type="EMBL" id="VTZ79545.1"/>
    </source>
</evidence>
<reference evidence="3 4" key="1">
    <citation type="journal article" date="2014" name="BMC Biol.">
        <title>A comprehensive evaluation of rodent malaria parasite genomes and gene expression.</title>
        <authorList>
            <person name="Otto T.D."/>
            <person name="Bohme U."/>
            <person name="Jackson A.P."/>
            <person name="Hunt M."/>
            <person name="Franke-Fayard B."/>
            <person name="Hoeijmakers W.A."/>
            <person name="Religa A.A."/>
            <person name="Robertson L."/>
            <person name="Sanders M."/>
            <person name="Ogun S.A."/>
            <person name="Cunningham D."/>
            <person name="Erhart A."/>
            <person name="Billker O."/>
            <person name="Khan S.M."/>
            <person name="Stunnenberg H.G."/>
            <person name="Langhorne J."/>
            <person name="Holder A.A."/>
            <person name="Waters A.P."/>
            <person name="Newbold C.I."/>
            <person name="Pain A."/>
            <person name="Berriman M."/>
            <person name="Janse C.J."/>
        </authorList>
    </citation>
    <scope>NUCLEOTIDE SEQUENCE [LARGE SCALE GENOMIC DNA]</scope>
    <source>
        <strain evidence="2 3">17X</strain>
        <strain evidence="1 4">YM</strain>
    </source>
</reference>
<dbReference type="AlphaFoldDB" id="A0A078K938"/>
<gene>
    <name evidence="2" type="ORF">PY17X_1127300</name>
    <name evidence="1" type="ORF">PYYM_1128100</name>
</gene>
<dbReference type="VEuPathDB" id="PlasmoDB:PYYM_1128100"/>
<dbReference type="RefSeq" id="XP_022812423.1">
    <property type="nucleotide sequence ID" value="XM_022956534.1"/>
</dbReference>
<proteinExistence type="predicted"/>
<evidence type="ECO:0000313" key="1">
    <source>
        <dbReference type="EMBL" id="CDU18960.1"/>
    </source>
</evidence>
<dbReference type="EMBL" id="LK934639">
    <property type="protein sequence ID" value="CDU18960.1"/>
    <property type="molecule type" value="Genomic_DNA"/>
</dbReference>
<evidence type="ECO:0000313" key="3">
    <source>
        <dbReference type="Proteomes" id="UP000072874"/>
    </source>
</evidence>
<dbReference type="OMA" id="AKNMILH"/>
<reference evidence="2" key="3">
    <citation type="submission" date="2014-05" db="EMBL/GenBank/DDBJ databases">
        <authorList>
            <person name="Aslett M.A."/>
            <person name="De Silva N."/>
        </authorList>
    </citation>
    <scope>NUCLEOTIDE SEQUENCE</scope>
    <source>
        <strain evidence="2">17X</strain>
    </source>
</reference>
<organism evidence="1 4">
    <name type="scientific">Plasmodium yoelii</name>
    <dbReference type="NCBI Taxonomy" id="5861"/>
    <lineage>
        <taxon>Eukaryota</taxon>
        <taxon>Sar</taxon>
        <taxon>Alveolata</taxon>
        <taxon>Apicomplexa</taxon>
        <taxon>Aconoidasida</taxon>
        <taxon>Haemosporida</taxon>
        <taxon>Plasmodiidae</taxon>
        <taxon>Plasmodium</taxon>
        <taxon>Plasmodium (Vinckeia)</taxon>
    </lineage>
</organism>
<dbReference type="GeneID" id="34859979"/>